<feature type="region of interest" description="Disordered" evidence="1">
    <location>
        <begin position="32"/>
        <end position="63"/>
    </location>
</feature>
<feature type="signal peptide" evidence="2">
    <location>
        <begin position="1"/>
        <end position="21"/>
    </location>
</feature>
<evidence type="ECO:0000313" key="3">
    <source>
        <dbReference type="EMBL" id="KAG2178809.1"/>
    </source>
</evidence>
<keyword evidence="2" id="KW-0732">Signal</keyword>
<dbReference type="AlphaFoldDB" id="A0A8H7UGY1"/>
<name>A0A8H7UGY1_MORIS</name>
<feature type="compositionally biased region" description="Acidic residues" evidence="1">
    <location>
        <begin position="53"/>
        <end position="62"/>
    </location>
</feature>
<reference evidence="3" key="1">
    <citation type="submission" date="2020-12" db="EMBL/GenBank/DDBJ databases">
        <title>Metabolic potential, ecology and presence of endohyphal bacteria is reflected in genomic diversity of Mucoromycotina.</title>
        <authorList>
            <person name="Muszewska A."/>
            <person name="Okrasinska A."/>
            <person name="Steczkiewicz K."/>
            <person name="Drgas O."/>
            <person name="Orlowska M."/>
            <person name="Perlinska-Lenart U."/>
            <person name="Aleksandrzak-Piekarczyk T."/>
            <person name="Szatraj K."/>
            <person name="Zielenkiewicz U."/>
            <person name="Pilsyk S."/>
            <person name="Malc E."/>
            <person name="Mieczkowski P."/>
            <person name="Kruszewska J.S."/>
            <person name="Biernat P."/>
            <person name="Pawlowska J."/>
        </authorList>
    </citation>
    <scope>NUCLEOTIDE SEQUENCE</scope>
    <source>
        <strain evidence="3">WA0000067209</strain>
    </source>
</reference>
<evidence type="ECO:0000256" key="2">
    <source>
        <dbReference type="SAM" id="SignalP"/>
    </source>
</evidence>
<keyword evidence="4" id="KW-1185">Reference proteome</keyword>
<feature type="chain" id="PRO_5034970743" evidence="2">
    <location>
        <begin position="22"/>
        <end position="317"/>
    </location>
</feature>
<evidence type="ECO:0000256" key="1">
    <source>
        <dbReference type="SAM" id="MobiDB-lite"/>
    </source>
</evidence>
<evidence type="ECO:0000313" key="4">
    <source>
        <dbReference type="Proteomes" id="UP000654370"/>
    </source>
</evidence>
<sequence>MLQRILIIAFLIVFSALLCVCDDDGHDHNDQYDLEDQHDHKDHYDHKDKYEHDDYDDDDDDEDRKHIEKTNVFQYSCNANANQSSAAQDLENIKTTLSTLTSISSNHSLTLKNNNELIQNDTTTLKTILSQLTSLKNAVSNQQDQSTLNNVTNLLEAYLSNAQQQSQNITSALDNLVRSDQNLSISLSNDISNMQSQFQNQTAALEQILNSTQSTLQNLVSDIHNLNNLTDIDTNNLDFTKSIDQFTNCLFNCALNTTLFQNQTSIVVSNINSTITNTPMQAQNITLQELQYCYANVTITLTDSLGCASLLNNTTIH</sequence>
<gene>
    <name evidence="3" type="ORF">INT43_001655</name>
</gene>
<dbReference type="Proteomes" id="UP000654370">
    <property type="component" value="Unassembled WGS sequence"/>
</dbReference>
<feature type="compositionally biased region" description="Basic and acidic residues" evidence="1">
    <location>
        <begin position="32"/>
        <end position="52"/>
    </location>
</feature>
<organism evidence="3 4">
    <name type="scientific">Mortierella isabellina</name>
    <name type="common">Filamentous fungus</name>
    <name type="synonym">Umbelopsis isabellina</name>
    <dbReference type="NCBI Taxonomy" id="91625"/>
    <lineage>
        <taxon>Eukaryota</taxon>
        <taxon>Fungi</taxon>
        <taxon>Fungi incertae sedis</taxon>
        <taxon>Mucoromycota</taxon>
        <taxon>Mucoromycotina</taxon>
        <taxon>Umbelopsidomycetes</taxon>
        <taxon>Umbelopsidales</taxon>
        <taxon>Umbelopsidaceae</taxon>
        <taxon>Umbelopsis</taxon>
    </lineage>
</organism>
<proteinExistence type="predicted"/>
<protein>
    <submittedName>
        <fullName evidence="3">Uncharacterized protein</fullName>
    </submittedName>
</protein>
<dbReference type="OrthoDB" id="10591337at2759"/>
<comment type="caution">
    <text evidence="3">The sequence shown here is derived from an EMBL/GenBank/DDBJ whole genome shotgun (WGS) entry which is preliminary data.</text>
</comment>
<accession>A0A8H7UGY1</accession>
<dbReference type="EMBL" id="JAEPQZ010000007">
    <property type="protein sequence ID" value="KAG2178809.1"/>
    <property type="molecule type" value="Genomic_DNA"/>
</dbReference>